<gene>
    <name evidence="2" type="ORF">OBBRIDRAFT_602522</name>
</gene>
<dbReference type="AlphaFoldDB" id="A0A8E2DLZ7"/>
<evidence type="ECO:0000313" key="2">
    <source>
        <dbReference type="EMBL" id="OCH90384.1"/>
    </source>
</evidence>
<feature type="compositionally biased region" description="Basic residues" evidence="1">
    <location>
        <begin position="1"/>
        <end position="12"/>
    </location>
</feature>
<evidence type="ECO:0000313" key="3">
    <source>
        <dbReference type="Proteomes" id="UP000250043"/>
    </source>
</evidence>
<dbReference type="EMBL" id="KV722405">
    <property type="protein sequence ID" value="OCH90384.1"/>
    <property type="molecule type" value="Genomic_DNA"/>
</dbReference>
<organism evidence="2 3">
    <name type="scientific">Obba rivulosa</name>
    <dbReference type="NCBI Taxonomy" id="1052685"/>
    <lineage>
        <taxon>Eukaryota</taxon>
        <taxon>Fungi</taxon>
        <taxon>Dikarya</taxon>
        <taxon>Basidiomycota</taxon>
        <taxon>Agaricomycotina</taxon>
        <taxon>Agaricomycetes</taxon>
        <taxon>Polyporales</taxon>
        <taxon>Gelatoporiaceae</taxon>
        <taxon>Obba</taxon>
    </lineage>
</organism>
<name>A0A8E2DLZ7_9APHY</name>
<sequence length="90" mass="9877">MQERQKTKRYRPRLPSGLVEGTRSQSGCQVHTLAREDQLALGRAVAPPDIFVKGDWAKACLAKALHVEPSVPVTLPFRAALMPREGEVTG</sequence>
<dbReference type="Proteomes" id="UP000250043">
    <property type="component" value="Unassembled WGS sequence"/>
</dbReference>
<evidence type="ECO:0000256" key="1">
    <source>
        <dbReference type="SAM" id="MobiDB-lite"/>
    </source>
</evidence>
<accession>A0A8E2DLZ7</accession>
<feature type="region of interest" description="Disordered" evidence="1">
    <location>
        <begin position="1"/>
        <end position="26"/>
    </location>
</feature>
<reference evidence="2 3" key="1">
    <citation type="submission" date="2016-07" db="EMBL/GenBank/DDBJ databases">
        <title>Draft genome of the white-rot fungus Obba rivulosa 3A-2.</title>
        <authorList>
            <consortium name="DOE Joint Genome Institute"/>
            <person name="Miettinen O."/>
            <person name="Riley R."/>
            <person name="Acob R."/>
            <person name="Barry K."/>
            <person name="Cullen D."/>
            <person name="De Vries R."/>
            <person name="Hainaut M."/>
            <person name="Hatakka A."/>
            <person name="Henrissat B."/>
            <person name="Hilden K."/>
            <person name="Kuo R."/>
            <person name="Labutti K."/>
            <person name="Lipzen A."/>
            <person name="Makela M.R."/>
            <person name="Sandor L."/>
            <person name="Spatafora J.W."/>
            <person name="Grigoriev I.V."/>
            <person name="Hibbett D.S."/>
        </authorList>
    </citation>
    <scope>NUCLEOTIDE SEQUENCE [LARGE SCALE GENOMIC DNA]</scope>
    <source>
        <strain evidence="2 3">3A-2</strain>
    </source>
</reference>
<protein>
    <submittedName>
        <fullName evidence="2">Uncharacterized protein</fullName>
    </submittedName>
</protein>
<proteinExistence type="predicted"/>
<keyword evidence="3" id="KW-1185">Reference proteome</keyword>